<feature type="transmembrane region" description="Helical" evidence="1">
    <location>
        <begin position="15"/>
        <end position="35"/>
    </location>
</feature>
<sequence>MIAQASKSLDRALAYHAYLACIAVVVACVLGVYICRKPRSSRNHLKVDLREVKVDSIQPLKPTIEDIPPIPKAHKKSKAIDHSPNRTVTLNRISSLPITLDTRKSSLQPSIGERKSSLYTSPSLQFNSETNQLESISAHRLYSSAIFSESEMESIQKYLPKTIQEENRKEADYIQVLDAYIEDYFIQEELSVLQKDRGKSDCDGLIKPTAVKPPQKVLFQYNINEDTPEFW</sequence>
<proteinExistence type="predicted"/>
<evidence type="ECO:0000256" key="1">
    <source>
        <dbReference type="SAM" id="Phobius"/>
    </source>
</evidence>
<dbReference type="AlphaFoldDB" id="A0AAD5Y7F2"/>
<keyword evidence="1" id="KW-1133">Transmembrane helix</keyword>
<protein>
    <submittedName>
        <fullName evidence="2">Uncharacterized protein</fullName>
    </submittedName>
</protein>
<dbReference type="PROSITE" id="PS51257">
    <property type="entry name" value="PROKAR_LIPOPROTEIN"/>
    <property type="match status" value="1"/>
</dbReference>
<comment type="caution">
    <text evidence="2">The sequence shown here is derived from an EMBL/GenBank/DDBJ whole genome shotgun (WGS) entry which is preliminary data.</text>
</comment>
<reference evidence="2" key="1">
    <citation type="submission" date="2020-05" db="EMBL/GenBank/DDBJ databases">
        <title>Phylogenomic resolution of chytrid fungi.</title>
        <authorList>
            <person name="Stajich J.E."/>
            <person name="Amses K."/>
            <person name="Simmons R."/>
            <person name="Seto K."/>
            <person name="Myers J."/>
            <person name="Bonds A."/>
            <person name="Quandt C.A."/>
            <person name="Barry K."/>
            <person name="Liu P."/>
            <person name="Grigoriev I."/>
            <person name="Longcore J.E."/>
            <person name="James T.Y."/>
        </authorList>
    </citation>
    <scope>NUCLEOTIDE SEQUENCE</scope>
    <source>
        <strain evidence="2">PLAUS21</strain>
    </source>
</reference>
<keyword evidence="3" id="KW-1185">Reference proteome</keyword>
<organism evidence="2 3">
    <name type="scientific">Boothiomyces macroporosus</name>
    <dbReference type="NCBI Taxonomy" id="261099"/>
    <lineage>
        <taxon>Eukaryota</taxon>
        <taxon>Fungi</taxon>
        <taxon>Fungi incertae sedis</taxon>
        <taxon>Chytridiomycota</taxon>
        <taxon>Chytridiomycota incertae sedis</taxon>
        <taxon>Chytridiomycetes</taxon>
        <taxon>Rhizophydiales</taxon>
        <taxon>Terramycetaceae</taxon>
        <taxon>Boothiomyces</taxon>
    </lineage>
</organism>
<evidence type="ECO:0000313" key="3">
    <source>
        <dbReference type="Proteomes" id="UP001210925"/>
    </source>
</evidence>
<name>A0AAD5Y7F2_9FUNG</name>
<evidence type="ECO:0000313" key="2">
    <source>
        <dbReference type="EMBL" id="KAJ3255783.1"/>
    </source>
</evidence>
<keyword evidence="1" id="KW-0812">Transmembrane</keyword>
<accession>A0AAD5Y7F2</accession>
<dbReference type="Proteomes" id="UP001210925">
    <property type="component" value="Unassembled WGS sequence"/>
</dbReference>
<keyword evidence="1" id="KW-0472">Membrane</keyword>
<gene>
    <name evidence="2" type="ORF">HK103_006041</name>
</gene>
<dbReference type="EMBL" id="JADGKB010000060">
    <property type="protein sequence ID" value="KAJ3255783.1"/>
    <property type="molecule type" value="Genomic_DNA"/>
</dbReference>